<dbReference type="AlphaFoldDB" id="A0AAV7GZP4"/>
<feature type="transmembrane region" description="Helical" evidence="1">
    <location>
        <begin position="44"/>
        <end position="66"/>
    </location>
</feature>
<accession>A0AAV7GZP4</accession>
<keyword evidence="1" id="KW-0472">Membrane</keyword>
<organism evidence="2 3">
    <name type="scientific">Dendrobium chrysotoxum</name>
    <name type="common">Orchid</name>
    <dbReference type="NCBI Taxonomy" id="161865"/>
    <lineage>
        <taxon>Eukaryota</taxon>
        <taxon>Viridiplantae</taxon>
        <taxon>Streptophyta</taxon>
        <taxon>Embryophyta</taxon>
        <taxon>Tracheophyta</taxon>
        <taxon>Spermatophyta</taxon>
        <taxon>Magnoliopsida</taxon>
        <taxon>Liliopsida</taxon>
        <taxon>Asparagales</taxon>
        <taxon>Orchidaceae</taxon>
        <taxon>Epidendroideae</taxon>
        <taxon>Malaxideae</taxon>
        <taxon>Dendrobiinae</taxon>
        <taxon>Dendrobium</taxon>
    </lineage>
</organism>
<reference evidence="2 3" key="1">
    <citation type="journal article" date="2021" name="Hortic Res">
        <title>Chromosome-scale assembly of the Dendrobium chrysotoxum genome enhances the understanding of orchid evolution.</title>
        <authorList>
            <person name="Zhang Y."/>
            <person name="Zhang G.Q."/>
            <person name="Zhang D."/>
            <person name="Liu X.D."/>
            <person name="Xu X.Y."/>
            <person name="Sun W.H."/>
            <person name="Yu X."/>
            <person name="Zhu X."/>
            <person name="Wang Z.W."/>
            <person name="Zhao X."/>
            <person name="Zhong W.Y."/>
            <person name="Chen H."/>
            <person name="Yin W.L."/>
            <person name="Huang T."/>
            <person name="Niu S.C."/>
            <person name="Liu Z.J."/>
        </authorList>
    </citation>
    <scope>NUCLEOTIDE SEQUENCE [LARGE SCALE GENOMIC DNA]</scope>
    <source>
        <strain evidence="2">Lindl</strain>
    </source>
</reference>
<keyword evidence="1" id="KW-1133">Transmembrane helix</keyword>
<feature type="transmembrane region" description="Helical" evidence="1">
    <location>
        <begin position="78"/>
        <end position="95"/>
    </location>
</feature>
<name>A0AAV7GZP4_DENCH</name>
<evidence type="ECO:0000313" key="3">
    <source>
        <dbReference type="Proteomes" id="UP000775213"/>
    </source>
</evidence>
<dbReference type="EMBL" id="JAGFBR010000009">
    <property type="protein sequence ID" value="KAH0461143.1"/>
    <property type="molecule type" value="Genomic_DNA"/>
</dbReference>
<evidence type="ECO:0000313" key="2">
    <source>
        <dbReference type="EMBL" id="KAH0461143.1"/>
    </source>
</evidence>
<evidence type="ECO:0000256" key="1">
    <source>
        <dbReference type="SAM" id="Phobius"/>
    </source>
</evidence>
<keyword evidence="1" id="KW-0812">Transmembrane</keyword>
<gene>
    <name evidence="2" type="ORF">IEQ34_008718</name>
</gene>
<comment type="caution">
    <text evidence="2">The sequence shown here is derived from an EMBL/GenBank/DDBJ whole genome shotgun (WGS) entry which is preliminary data.</text>
</comment>
<keyword evidence="3" id="KW-1185">Reference proteome</keyword>
<sequence length="122" mass="13696">MMVLSLWSVKPRWRLLRSKLISLIVVLLSHLALAMIPCLFPYLSLLAMLPVAALVMVSTYALAGWLRRLLDMTASAPAMVIIHILFIWGVYITVIREELFGNKQDLSRVGFSKSCKSGFSKS</sequence>
<protein>
    <submittedName>
        <fullName evidence="2">Uncharacterized protein</fullName>
    </submittedName>
</protein>
<proteinExistence type="predicted"/>
<dbReference type="Proteomes" id="UP000775213">
    <property type="component" value="Unassembled WGS sequence"/>
</dbReference>